<evidence type="ECO:0000313" key="1">
    <source>
        <dbReference type="EMBL" id="RRT80347.1"/>
    </source>
</evidence>
<organism evidence="1 2">
    <name type="scientific">Ensete ventricosum</name>
    <name type="common">Abyssinian banana</name>
    <name type="synonym">Musa ensete</name>
    <dbReference type="NCBI Taxonomy" id="4639"/>
    <lineage>
        <taxon>Eukaryota</taxon>
        <taxon>Viridiplantae</taxon>
        <taxon>Streptophyta</taxon>
        <taxon>Embryophyta</taxon>
        <taxon>Tracheophyta</taxon>
        <taxon>Spermatophyta</taxon>
        <taxon>Magnoliopsida</taxon>
        <taxon>Liliopsida</taxon>
        <taxon>Zingiberales</taxon>
        <taxon>Musaceae</taxon>
        <taxon>Ensete</taxon>
    </lineage>
</organism>
<proteinExistence type="predicted"/>
<name>A0A427AW45_ENSVE</name>
<dbReference type="AlphaFoldDB" id="A0A427AW45"/>
<comment type="caution">
    <text evidence="1">The sequence shown here is derived from an EMBL/GenBank/DDBJ whole genome shotgun (WGS) entry which is preliminary data.</text>
</comment>
<dbReference type="Proteomes" id="UP000287651">
    <property type="component" value="Unassembled WGS sequence"/>
</dbReference>
<sequence length="56" mass="6434">MHAVYIHVHMQMVFLCNLKQPNAGNIYSKISVNLLNELIMSVSFRSGAFYIVYVVE</sequence>
<dbReference type="EMBL" id="AMZH03001167">
    <property type="protein sequence ID" value="RRT80347.1"/>
    <property type="molecule type" value="Genomic_DNA"/>
</dbReference>
<evidence type="ECO:0000313" key="2">
    <source>
        <dbReference type="Proteomes" id="UP000287651"/>
    </source>
</evidence>
<protein>
    <submittedName>
        <fullName evidence="1">Uncharacterized protein</fullName>
    </submittedName>
</protein>
<reference evidence="1 2" key="1">
    <citation type="journal article" date="2014" name="Agronomy (Basel)">
        <title>A Draft Genome Sequence for Ensete ventricosum, the Drought-Tolerant Tree Against Hunger.</title>
        <authorList>
            <person name="Harrison J."/>
            <person name="Moore K.A."/>
            <person name="Paszkiewicz K."/>
            <person name="Jones T."/>
            <person name="Grant M."/>
            <person name="Ambacheew D."/>
            <person name="Muzemil S."/>
            <person name="Studholme D.J."/>
        </authorList>
    </citation>
    <scope>NUCLEOTIDE SEQUENCE [LARGE SCALE GENOMIC DNA]</scope>
</reference>
<gene>
    <name evidence="1" type="ORF">B296_00016676</name>
</gene>
<accession>A0A427AW45</accession>